<dbReference type="Gramene" id="TraesCS7A02G569000.1">
    <property type="protein sequence ID" value="TraesCS7A02G569000.1"/>
    <property type="gene ID" value="TraesCS7A02G569000"/>
</dbReference>
<feature type="domain" description="DUF3615" evidence="1">
    <location>
        <begin position="15"/>
        <end position="107"/>
    </location>
</feature>
<dbReference type="OMA" id="QRECKFE"/>
<dbReference type="InterPro" id="IPR022059">
    <property type="entry name" value="DUF3615"/>
</dbReference>
<evidence type="ECO:0000313" key="2">
    <source>
        <dbReference type="EnsemblPlants" id="TraesCS7A02G569000.1"/>
    </source>
</evidence>
<dbReference type="Pfam" id="PF12274">
    <property type="entry name" value="DUF3615"/>
    <property type="match status" value="1"/>
</dbReference>
<dbReference type="OrthoDB" id="580703at2759"/>
<dbReference type="AlphaFoldDB" id="A0A3B6RTG5"/>
<dbReference type="Gramene" id="TraesLDM7A03G04041700.1">
    <property type="protein sequence ID" value="TraesLDM7A03G04041700.1"/>
    <property type="gene ID" value="TraesLDM7A03G04041700"/>
</dbReference>
<dbReference type="Gramene" id="TraesWEE_scaffold_000312_01G000600.1">
    <property type="protein sequence ID" value="TraesWEE_scaffold_000312_01G000600.1"/>
    <property type="gene ID" value="TraesWEE_scaffold_000312_01G000600"/>
</dbReference>
<dbReference type="Gramene" id="TraesJUL7A03G04077500.1">
    <property type="protein sequence ID" value="TraesJUL7A03G04077500.1"/>
    <property type="gene ID" value="TraesJUL7A03G04077500"/>
</dbReference>
<accession>A0A3B6RTG5</accession>
<evidence type="ECO:0000259" key="1">
    <source>
        <dbReference type="Pfam" id="PF12274"/>
    </source>
</evidence>
<dbReference type="Gramene" id="TraesSTA7A03G04033790.1">
    <property type="protein sequence ID" value="TraesSTA7A03G04033790.1"/>
    <property type="gene ID" value="TraesSTA7A03G04033790"/>
</dbReference>
<dbReference type="PANTHER" id="PTHR34710">
    <property type="entry name" value="OS03G0834100 PROTEIN"/>
    <property type="match status" value="1"/>
</dbReference>
<dbReference type="Proteomes" id="UP000019116">
    <property type="component" value="Chromosome 7A"/>
</dbReference>
<proteinExistence type="predicted"/>
<dbReference type="Gramene" id="TraesCAD_scaffold_019183_01G000600.1">
    <property type="protein sequence ID" value="TraesCAD_scaffold_019183_01G000600.1"/>
    <property type="gene ID" value="TraesCAD_scaffold_019183_01G000600"/>
</dbReference>
<organism evidence="2">
    <name type="scientific">Triticum aestivum</name>
    <name type="common">Wheat</name>
    <dbReference type="NCBI Taxonomy" id="4565"/>
    <lineage>
        <taxon>Eukaryota</taxon>
        <taxon>Viridiplantae</taxon>
        <taxon>Streptophyta</taxon>
        <taxon>Embryophyta</taxon>
        <taxon>Tracheophyta</taxon>
        <taxon>Spermatophyta</taxon>
        <taxon>Magnoliopsida</taxon>
        <taxon>Liliopsida</taxon>
        <taxon>Poales</taxon>
        <taxon>Poaceae</taxon>
        <taxon>BOP clade</taxon>
        <taxon>Pooideae</taxon>
        <taxon>Triticodae</taxon>
        <taxon>Triticeae</taxon>
        <taxon>Triticinae</taxon>
        <taxon>Triticum</taxon>
    </lineage>
</organism>
<name>A0A3B6RTG5_WHEAT</name>
<sequence>MASRGENQTERCTRLAAQHYSENHDVDLTDLDPVDSHAFSCRWVDAGDNRLCFHVNFRADAGPHGTQLFFAEVLGDGPPKSVQHCVMLGGQSTWSTNNCTFCSGICHPKASGTFDFGRK</sequence>
<dbReference type="EnsemblPlants" id="TraesCS7A02G569000.1">
    <property type="protein sequence ID" value="TraesCS7A02G569000.1"/>
    <property type="gene ID" value="TraesCS7A02G569000"/>
</dbReference>
<evidence type="ECO:0000313" key="3">
    <source>
        <dbReference type="Proteomes" id="UP000019116"/>
    </source>
</evidence>
<dbReference type="PANTHER" id="PTHR34710:SF20">
    <property type="entry name" value="OS10G0550200 PROTEIN"/>
    <property type="match status" value="1"/>
</dbReference>
<protein>
    <recommendedName>
        <fullName evidence="1">DUF3615 domain-containing protein</fullName>
    </recommendedName>
</protein>
<reference evidence="2" key="1">
    <citation type="submission" date="2018-08" db="EMBL/GenBank/DDBJ databases">
        <authorList>
            <person name="Rossello M."/>
        </authorList>
    </citation>
    <scope>NUCLEOTIDE SEQUENCE [LARGE SCALE GENOMIC DNA]</scope>
    <source>
        <strain evidence="2">cv. Chinese Spring</strain>
    </source>
</reference>
<dbReference type="Gramene" id="TraesCS7A03G1388500.1">
    <property type="protein sequence ID" value="TraesCS7A03G1388500.1.CDS"/>
    <property type="gene ID" value="TraesCS7A03G1388500"/>
</dbReference>
<dbReference type="Gramene" id="TraesPARA_EIv1.0_2365360.1">
    <property type="protein sequence ID" value="TraesPARA_EIv1.0_2365360.1.CDS"/>
    <property type="gene ID" value="TraesPARA_EIv1.0_2365360"/>
</dbReference>
<keyword evidence="3" id="KW-1185">Reference proteome</keyword>
<reference evidence="2" key="2">
    <citation type="submission" date="2018-10" db="UniProtKB">
        <authorList>
            <consortium name="EnsemblPlants"/>
        </authorList>
    </citation>
    <scope>IDENTIFICATION</scope>
</reference>